<keyword evidence="7" id="KW-1185">Reference proteome</keyword>
<accession>A0ABR7P775</accession>
<evidence type="ECO:0000256" key="1">
    <source>
        <dbReference type="ARBA" id="ARBA00022741"/>
    </source>
</evidence>
<evidence type="ECO:0000256" key="3">
    <source>
        <dbReference type="ARBA" id="ARBA00023125"/>
    </source>
</evidence>
<dbReference type="Gene3D" id="3.40.50.300">
    <property type="entry name" value="P-loop containing nucleotide triphosphate hydrolases"/>
    <property type="match status" value="1"/>
</dbReference>
<dbReference type="PANTHER" id="PTHR11361">
    <property type="entry name" value="DNA MISMATCH REPAIR PROTEIN MUTS FAMILY MEMBER"/>
    <property type="match status" value="1"/>
</dbReference>
<sequence>MTSTQVACGALLLFVFALVWSMVRENNKRKKKFLEKIKKSWGAVPTREYSWDELEQISAYHKAQPKNSFVIDEITWNDLDMDRIFMLMNQTVSSAGEDYLYAMLHRPEFSEERLKERERLFCFFEKEEKTRICCQQILTTLRKPRGLSLYQSIHVEKDCQVGSPIREILSCVLFFASLVAFMVVPAYGVFAFLAVSGINIITYLKGKEEINRYLGGFRSVMQLIGCADALEKAGISELSEYIKRLKDCKKALGSFRKGSFLVVNHDGMETGPEAVMLDYIRMMTHIDLIKFNSMMKAMREHQKEIEEMIEIFGLLDACISIASFRELLPYYCSPEFDSDKKRAVLDVENLYHPLILEPVANSIKTTQAVLVTGSNASGKSTFLKMVAINAILAQTIHTCMATECKMSYFRVMTSMALRDDLESKESYYIVEIKSLKRILDSAKEETPLLCIVDEVLRGTNTIERIAASSEILASLCLPHVLSFAATHDIELTYMLEEYYTNYHFEEEVKEDDVKFNYLLKKGRVTTRNAIRLLKMTGYDDSIVEASKNAVVRFEQEGSWKKVGEN</sequence>
<feature type="transmembrane region" description="Helical" evidence="4">
    <location>
        <begin position="173"/>
        <end position="204"/>
    </location>
</feature>
<dbReference type="InterPro" id="IPR027417">
    <property type="entry name" value="P-loop_NTPase"/>
</dbReference>
<dbReference type="Pfam" id="PF00488">
    <property type="entry name" value="MutS_V"/>
    <property type="match status" value="1"/>
</dbReference>
<keyword evidence="4" id="KW-1133">Transmembrane helix</keyword>
<dbReference type="PANTHER" id="PTHR11361:SF152">
    <property type="entry name" value="DNA MISMATCH REPAIR PROTEIN"/>
    <property type="match status" value="1"/>
</dbReference>
<name>A0ABR7P775_9FIRM</name>
<keyword evidence="4" id="KW-0472">Membrane</keyword>
<evidence type="ECO:0000313" key="6">
    <source>
        <dbReference type="EMBL" id="MBC8627148.1"/>
    </source>
</evidence>
<dbReference type="SMART" id="SM00534">
    <property type="entry name" value="MUTSac"/>
    <property type="match status" value="1"/>
</dbReference>
<evidence type="ECO:0000256" key="2">
    <source>
        <dbReference type="ARBA" id="ARBA00022840"/>
    </source>
</evidence>
<keyword evidence="2" id="KW-0067">ATP-binding</keyword>
<dbReference type="InterPro" id="IPR000432">
    <property type="entry name" value="DNA_mismatch_repair_MutS_C"/>
</dbReference>
<keyword evidence="4" id="KW-0812">Transmembrane</keyword>
<dbReference type="Proteomes" id="UP000661649">
    <property type="component" value="Unassembled WGS sequence"/>
</dbReference>
<organism evidence="6 7">
    <name type="scientific">Blautia stercoris</name>
    <dbReference type="NCBI Taxonomy" id="871664"/>
    <lineage>
        <taxon>Bacteria</taxon>
        <taxon>Bacillati</taxon>
        <taxon>Bacillota</taxon>
        <taxon>Clostridia</taxon>
        <taxon>Lachnospirales</taxon>
        <taxon>Lachnospiraceae</taxon>
        <taxon>Blautia</taxon>
    </lineage>
</organism>
<gene>
    <name evidence="6" type="ORF">H8712_00650</name>
</gene>
<feature type="domain" description="DNA mismatch repair proteins mutS family" evidence="5">
    <location>
        <begin position="366"/>
        <end position="551"/>
    </location>
</feature>
<reference evidence="6 7" key="1">
    <citation type="submission" date="2020-08" db="EMBL/GenBank/DDBJ databases">
        <title>Genome public.</title>
        <authorList>
            <person name="Liu C."/>
            <person name="Sun Q."/>
        </authorList>
    </citation>
    <scope>NUCLEOTIDE SEQUENCE [LARGE SCALE GENOMIC DNA]</scope>
    <source>
        <strain evidence="6 7">3_YM_SP_D4_24.mj</strain>
    </source>
</reference>
<dbReference type="EMBL" id="JACRTP010000001">
    <property type="protein sequence ID" value="MBC8627148.1"/>
    <property type="molecule type" value="Genomic_DNA"/>
</dbReference>
<keyword evidence="3" id="KW-0238">DNA-binding</keyword>
<keyword evidence="1" id="KW-0547">Nucleotide-binding</keyword>
<evidence type="ECO:0000259" key="5">
    <source>
        <dbReference type="SMART" id="SM00534"/>
    </source>
</evidence>
<protein>
    <submittedName>
        <fullName evidence="6">DNA mismatch repair protein MutS</fullName>
    </submittedName>
</protein>
<dbReference type="SUPFAM" id="SSF52540">
    <property type="entry name" value="P-loop containing nucleoside triphosphate hydrolases"/>
    <property type="match status" value="1"/>
</dbReference>
<comment type="caution">
    <text evidence="6">The sequence shown here is derived from an EMBL/GenBank/DDBJ whole genome shotgun (WGS) entry which is preliminary data.</text>
</comment>
<dbReference type="InterPro" id="IPR045076">
    <property type="entry name" value="MutS"/>
</dbReference>
<evidence type="ECO:0000313" key="7">
    <source>
        <dbReference type="Proteomes" id="UP000661649"/>
    </source>
</evidence>
<evidence type="ECO:0000256" key="4">
    <source>
        <dbReference type="SAM" id="Phobius"/>
    </source>
</evidence>
<dbReference type="Gene3D" id="1.10.1420.10">
    <property type="match status" value="1"/>
</dbReference>
<proteinExistence type="predicted"/>